<evidence type="ECO:0000313" key="1">
    <source>
        <dbReference type="EMBL" id="MBC5638960.1"/>
    </source>
</evidence>
<reference evidence="1" key="1">
    <citation type="submission" date="2020-08" db="EMBL/GenBank/DDBJ databases">
        <title>Genome public.</title>
        <authorList>
            <person name="Liu C."/>
            <person name="Sun Q."/>
        </authorList>
    </citation>
    <scope>NUCLEOTIDE SEQUENCE</scope>
    <source>
        <strain evidence="1">NSJ-42</strain>
    </source>
</reference>
<dbReference type="Proteomes" id="UP000662088">
    <property type="component" value="Unassembled WGS sequence"/>
</dbReference>
<proteinExistence type="predicted"/>
<dbReference type="RefSeq" id="WP_186834398.1">
    <property type="nucleotide sequence ID" value="NZ_JACOOQ010000001.1"/>
</dbReference>
<accession>A0A8I0AC24</accession>
<gene>
    <name evidence="1" type="ORF">H8R92_00665</name>
</gene>
<dbReference type="AlphaFoldDB" id="A0A8I0AC24"/>
<sequence>MKAKWKTPQVKKLNLEETKAVEAIIMYRSGSPELVTMDLEPFIGWKCPCCQKESGYIFTQEGEAQNDFKTNHLPNCLKYDKVHDRCMS</sequence>
<name>A0A8I0AC24_9CLOT</name>
<evidence type="ECO:0000313" key="2">
    <source>
        <dbReference type="Proteomes" id="UP000662088"/>
    </source>
</evidence>
<organism evidence="1 2">
    <name type="scientific">Clostridium lentum</name>
    <dbReference type="NCBI Taxonomy" id="2763037"/>
    <lineage>
        <taxon>Bacteria</taxon>
        <taxon>Bacillati</taxon>
        <taxon>Bacillota</taxon>
        <taxon>Clostridia</taxon>
        <taxon>Eubacteriales</taxon>
        <taxon>Clostridiaceae</taxon>
        <taxon>Clostridium</taxon>
    </lineage>
</organism>
<comment type="caution">
    <text evidence="1">The sequence shown here is derived from an EMBL/GenBank/DDBJ whole genome shotgun (WGS) entry which is preliminary data.</text>
</comment>
<dbReference type="EMBL" id="JACOOQ010000001">
    <property type="protein sequence ID" value="MBC5638960.1"/>
    <property type="molecule type" value="Genomic_DNA"/>
</dbReference>
<keyword evidence="2" id="KW-1185">Reference proteome</keyword>
<protein>
    <submittedName>
        <fullName evidence="1">Uncharacterized protein</fullName>
    </submittedName>
</protein>